<dbReference type="Proteomes" id="UP000309997">
    <property type="component" value="Unassembled WGS sequence"/>
</dbReference>
<proteinExistence type="predicted"/>
<evidence type="ECO:0000313" key="2">
    <source>
        <dbReference type="Proteomes" id="UP000309997"/>
    </source>
</evidence>
<protein>
    <submittedName>
        <fullName evidence="1">Uncharacterized protein</fullName>
    </submittedName>
</protein>
<name>A0ACC4AT63_POPAL</name>
<reference evidence="1 2" key="1">
    <citation type="journal article" date="2024" name="Plant Biotechnol. J.">
        <title>Genome and CRISPR/Cas9 system of a widespread forest tree (Populus alba) in the world.</title>
        <authorList>
            <person name="Liu Y.J."/>
            <person name="Jiang P.F."/>
            <person name="Han X.M."/>
            <person name="Li X.Y."/>
            <person name="Wang H.M."/>
            <person name="Wang Y.J."/>
            <person name="Wang X.X."/>
            <person name="Zeng Q.Y."/>
        </authorList>
    </citation>
    <scope>NUCLEOTIDE SEQUENCE [LARGE SCALE GENOMIC DNA]</scope>
    <source>
        <strain evidence="2">cv. PAL-ZL1</strain>
    </source>
</reference>
<dbReference type="EMBL" id="RCHU02000016">
    <property type="protein sequence ID" value="KAL3569424.1"/>
    <property type="molecule type" value="Genomic_DNA"/>
</dbReference>
<keyword evidence="2" id="KW-1185">Reference proteome</keyword>
<evidence type="ECO:0000313" key="1">
    <source>
        <dbReference type="EMBL" id="KAL3569424.1"/>
    </source>
</evidence>
<gene>
    <name evidence="1" type="ORF">D5086_029314</name>
</gene>
<comment type="caution">
    <text evidence="1">The sequence shown here is derived from an EMBL/GenBank/DDBJ whole genome shotgun (WGS) entry which is preliminary data.</text>
</comment>
<organism evidence="1 2">
    <name type="scientific">Populus alba</name>
    <name type="common">White poplar</name>
    <dbReference type="NCBI Taxonomy" id="43335"/>
    <lineage>
        <taxon>Eukaryota</taxon>
        <taxon>Viridiplantae</taxon>
        <taxon>Streptophyta</taxon>
        <taxon>Embryophyta</taxon>
        <taxon>Tracheophyta</taxon>
        <taxon>Spermatophyta</taxon>
        <taxon>Magnoliopsida</taxon>
        <taxon>eudicotyledons</taxon>
        <taxon>Gunneridae</taxon>
        <taxon>Pentapetalae</taxon>
        <taxon>rosids</taxon>
        <taxon>fabids</taxon>
        <taxon>Malpighiales</taxon>
        <taxon>Salicaceae</taxon>
        <taxon>Saliceae</taxon>
        <taxon>Populus</taxon>
    </lineage>
</organism>
<sequence length="135" mass="15723">MLQTDILLKRYSVIILDEAHERSVNTDILIGMLSRVIQLRQIILIHFPTFSCKTLFMDLLPSHLSLPYTIFCIWQKKYEQQQKMVLSGQSLSPENMIFPLKLVLMSATLRVENFISEIRLFHDPPPVINVPTRNV</sequence>
<accession>A0ACC4AT63</accession>